<sequence>MEFPEHSEAKGLRIFMPTAEYLLAMKCMAMRIGNIENSSDVEDIKNLIKATGFKDKQEVISLVEKFYPSNLI</sequence>
<name>A0A519BMM2_9DELT</name>
<dbReference type="AlphaFoldDB" id="A0A519BMM2"/>
<proteinExistence type="predicted"/>
<comment type="caution">
    <text evidence="1">The sequence shown here is derived from an EMBL/GenBank/DDBJ whole genome shotgun (WGS) entry which is preliminary data.</text>
</comment>
<accession>A0A519BMM2</accession>
<dbReference type="Proteomes" id="UP000319296">
    <property type="component" value="Unassembled WGS sequence"/>
</dbReference>
<dbReference type="EMBL" id="SGBB01000008">
    <property type="protein sequence ID" value="RZD18522.1"/>
    <property type="molecule type" value="Genomic_DNA"/>
</dbReference>
<protein>
    <submittedName>
        <fullName evidence="1">Uncharacterized protein</fullName>
    </submittedName>
</protein>
<gene>
    <name evidence="1" type="ORF">EVG15_05690</name>
</gene>
<evidence type="ECO:0000313" key="1">
    <source>
        <dbReference type="EMBL" id="RZD18522.1"/>
    </source>
</evidence>
<evidence type="ECO:0000313" key="2">
    <source>
        <dbReference type="Proteomes" id="UP000319296"/>
    </source>
</evidence>
<reference evidence="1 2" key="1">
    <citation type="journal article" date="2019" name="ISME J.">
        <title>Insights into ecological role of a new deltaproteobacterial order Candidatus Acidulodesulfobacterales by metagenomics and metatranscriptomics.</title>
        <authorList>
            <person name="Tan S."/>
            <person name="Liu J."/>
            <person name="Fang Y."/>
            <person name="Hedlund B.P."/>
            <person name="Lian Z.H."/>
            <person name="Huang L.Y."/>
            <person name="Li J.T."/>
            <person name="Huang L.N."/>
            <person name="Li W.J."/>
            <person name="Jiang H.C."/>
            <person name="Dong H.L."/>
            <person name="Shu W.S."/>
        </authorList>
    </citation>
    <scope>NUCLEOTIDE SEQUENCE [LARGE SCALE GENOMIC DNA]</scope>
    <source>
        <strain evidence="1">AP1</strain>
    </source>
</reference>
<organism evidence="1 2">
    <name type="scientific">Candidatus Acididesulfobacter diazotrophicus</name>
    <dbReference type="NCBI Taxonomy" id="2597226"/>
    <lineage>
        <taxon>Bacteria</taxon>
        <taxon>Deltaproteobacteria</taxon>
        <taxon>Candidatus Acidulodesulfobacterales</taxon>
        <taxon>Candidatus Acididesulfobacter</taxon>
    </lineage>
</organism>